<evidence type="ECO:0000256" key="2">
    <source>
        <dbReference type="ARBA" id="ARBA00022801"/>
    </source>
</evidence>
<dbReference type="GO" id="GO:0016301">
    <property type="term" value="F:kinase activity"/>
    <property type="evidence" value="ECO:0007669"/>
    <property type="project" value="UniProtKB-KW"/>
</dbReference>
<dbReference type="SUPFAM" id="SSF54637">
    <property type="entry name" value="Thioesterase/thiol ester dehydrase-isomerase"/>
    <property type="match status" value="1"/>
</dbReference>
<evidence type="ECO:0000313" key="5">
    <source>
        <dbReference type="Proteomes" id="UP000243797"/>
    </source>
</evidence>
<dbReference type="PANTHER" id="PTHR21660">
    <property type="entry name" value="THIOESTERASE SUPERFAMILY MEMBER-RELATED"/>
    <property type="match status" value="1"/>
</dbReference>
<dbReference type="PANTHER" id="PTHR21660:SF11">
    <property type="entry name" value="FAMILY PROTEIN, PUTATIVE (AFU_ORTHOLOGUE AFUA_4G04355)-RELATED"/>
    <property type="match status" value="1"/>
</dbReference>
<dbReference type="Gene3D" id="3.10.129.10">
    <property type="entry name" value="Hotdog Thioesterase"/>
    <property type="match status" value="1"/>
</dbReference>
<keyword evidence="4" id="KW-0238">DNA-binding</keyword>
<feature type="domain" description="Thioesterase" evidence="3">
    <location>
        <begin position="58"/>
        <end position="132"/>
    </location>
</feature>
<dbReference type="InParanoid" id="A0A2K1QLS1"/>
<organism evidence="4 5">
    <name type="scientific">Sphaceloma murrayae</name>
    <dbReference type="NCBI Taxonomy" id="2082308"/>
    <lineage>
        <taxon>Eukaryota</taxon>
        <taxon>Fungi</taxon>
        <taxon>Dikarya</taxon>
        <taxon>Ascomycota</taxon>
        <taxon>Pezizomycotina</taxon>
        <taxon>Dothideomycetes</taxon>
        <taxon>Dothideomycetidae</taxon>
        <taxon>Myriangiales</taxon>
        <taxon>Elsinoaceae</taxon>
        <taxon>Sphaceloma</taxon>
    </lineage>
</organism>
<dbReference type="FunFam" id="3.10.129.10:FF:000033">
    <property type="entry name" value="acyl-coenzyme A thioesterase 13"/>
    <property type="match status" value="1"/>
</dbReference>
<keyword evidence="4" id="KW-0808">Transferase</keyword>
<dbReference type="STRING" id="2082308.A0A2K1QLS1"/>
<keyword evidence="4" id="KW-0418">Kinase</keyword>
<accession>A0A2K1QLS1</accession>
<dbReference type="Pfam" id="PF03061">
    <property type="entry name" value="4HBT"/>
    <property type="match status" value="1"/>
</dbReference>
<dbReference type="OrthoDB" id="46529at2759"/>
<dbReference type="InterPro" id="IPR029069">
    <property type="entry name" value="HotDog_dom_sf"/>
</dbReference>
<reference evidence="4 5" key="1">
    <citation type="submission" date="2017-06" db="EMBL/GenBank/DDBJ databases">
        <title>Draft genome sequence of a variant of Elsinoe murrayae.</title>
        <authorList>
            <person name="Cheng Q."/>
        </authorList>
    </citation>
    <scope>NUCLEOTIDE SEQUENCE [LARGE SCALE GENOMIC DNA]</scope>
    <source>
        <strain evidence="4 5">CQ-2017a</strain>
    </source>
</reference>
<comment type="similarity">
    <text evidence="1">Belongs to the thioesterase PaaI family.</text>
</comment>
<keyword evidence="5" id="KW-1185">Reference proteome</keyword>
<dbReference type="GO" id="GO:0003677">
    <property type="term" value="F:DNA binding"/>
    <property type="evidence" value="ECO:0007669"/>
    <property type="project" value="UniProtKB-KW"/>
</dbReference>
<evidence type="ECO:0000313" key="4">
    <source>
        <dbReference type="EMBL" id="PNS16104.1"/>
    </source>
</evidence>
<dbReference type="GO" id="GO:0047617">
    <property type="term" value="F:fatty acyl-CoA hydrolase activity"/>
    <property type="evidence" value="ECO:0007669"/>
    <property type="project" value="InterPro"/>
</dbReference>
<evidence type="ECO:0000259" key="3">
    <source>
        <dbReference type="Pfam" id="PF03061"/>
    </source>
</evidence>
<dbReference type="InterPro" id="IPR006683">
    <property type="entry name" value="Thioestr_dom"/>
</dbReference>
<dbReference type="InterPro" id="IPR003736">
    <property type="entry name" value="PAAI_dom"/>
</dbReference>
<proteinExistence type="inferred from homology"/>
<keyword evidence="2" id="KW-0378">Hydrolase</keyword>
<dbReference type="AlphaFoldDB" id="A0A2K1QLS1"/>
<sequence>MASEKSAEYLHVEEYIAKNVPANPIYQLILSSVRIESVTKGHVVFRLDIEKAHLNSKGGIHGSVSATIVDWAGGLAIASYDLRNSTGASIDIHVTYQSSVKDGDEVEIEGIAEKVGGSLAFTKINIYKVENGKRARAVATGSHTKYVKVP</sequence>
<evidence type="ECO:0000256" key="1">
    <source>
        <dbReference type="ARBA" id="ARBA00008324"/>
    </source>
</evidence>
<dbReference type="NCBIfam" id="TIGR00369">
    <property type="entry name" value="unchar_dom_1"/>
    <property type="match status" value="1"/>
</dbReference>
<name>A0A2K1QLS1_9PEZI</name>
<dbReference type="InterPro" id="IPR039298">
    <property type="entry name" value="ACOT13"/>
</dbReference>
<dbReference type="CDD" id="cd03443">
    <property type="entry name" value="PaaI_thioesterase"/>
    <property type="match status" value="1"/>
</dbReference>
<gene>
    <name evidence="4" type="ORF">CAC42_4505</name>
</gene>
<protein>
    <submittedName>
        <fullName evidence="4">Homeodomain-interacting protein kinase 1</fullName>
    </submittedName>
</protein>
<comment type="caution">
    <text evidence="4">The sequence shown here is derived from an EMBL/GenBank/DDBJ whole genome shotgun (WGS) entry which is preliminary data.</text>
</comment>
<dbReference type="Proteomes" id="UP000243797">
    <property type="component" value="Unassembled WGS sequence"/>
</dbReference>
<keyword evidence="4" id="KW-0371">Homeobox</keyword>
<dbReference type="EMBL" id="NKHZ01000060">
    <property type="protein sequence ID" value="PNS16104.1"/>
    <property type="molecule type" value="Genomic_DNA"/>
</dbReference>